<dbReference type="PANTHER" id="PTHR30146">
    <property type="entry name" value="LACI-RELATED TRANSCRIPTIONAL REPRESSOR"/>
    <property type="match status" value="1"/>
</dbReference>
<dbReference type="Gene3D" id="1.10.260.40">
    <property type="entry name" value="lambda repressor-like DNA-binding domains"/>
    <property type="match status" value="1"/>
</dbReference>
<dbReference type="CDD" id="cd01392">
    <property type="entry name" value="HTH_LacI"/>
    <property type="match status" value="1"/>
</dbReference>
<dbReference type="PANTHER" id="PTHR30146:SF148">
    <property type="entry name" value="HTH-TYPE TRANSCRIPTIONAL REPRESSOR PURR-RELATED"/>
    <property type="match status" value="1"/>
</dbReference>
<dbReference type="GO" id="GO:0003700">
    <property type="term" value="F:DNA-binding transcription factor activity"/>
    <property type="evidence" value="ECO:0007669"/>
    <property type="project" value="TreeGrafter"/>
</dbReference>
<dbReference type="Pfam" id="PF13377">
    <property type="entry name" value="Peripla_BP_3"/>
    <property type="match status" value="1"/>
</dbReference>
<keyword evidence="3" id="KW-0238">DNA-binding</keyword>
<dbReference type="SUPFAM" id="SSF53822">
    <property type="entry name" value="Periplasmic binding protein-like I"/>
    <property type="match status" value="1"/>
</dbReference>
<keyword evidence="1" id="KW-0678">Repressor</keyword>
<dbReference type="SMART" id="SM00354">
    <property type="entry name" value="HTH_LACI"/>
    <property type="match status" value="1"/>
</dbReference>
<dbReference type="PROSITE" id="PS50932">
    <property type="entry name" value="HTH_LACI_2"/>
    <property type="match status" value="1"/>
</dbReference>
<gene>
    <name evidence="6" type="ORF">DFR47_10268</name>
</gene>
<evidence type="ECO:0000259" key="5">
    <source>
        <dbReference type="PROSITE" id="PS50932"/>
    </source>
</evidence>
<keyword evidence="2" id="KW-0805">Transcription regulation</keyword>
<reference evidence="6 7" key="1">
    <citation type="submission" date="2018-06" db="EMBL/GenBank/DDBJ databases">
        <title>Genomic Encyclopedia of Type Strains, Phase IV (KMG-IV): sequencing the most valuable type-strain genomes for metagenomic binning, comparative biology and taxonomic classification.</title>
        <authorList>
            <person name="Goeker M."/>
        </authorList>
    </citation>
    <scope>NUCLEOTIDE SEQUENCE [LARGE SCALE GENOMIC DNA]</scope>
    <source>
        <strain evidence="6 7">DSM 25619</strain>
    </source>
</reference>
<dbReference type="CDD" id="cd06267">
    <property type="entry name" value="PBP1_LacI_sugar_binding-like"/>
    <property type="match status" value="1"/>
</dbReference>
<evidence type="ECO:0000256" key="2">
    <source>
        <dbReference type="ARBA" id="ARBA00023015"/>
    </source>
</evidence>
<dbReference type="InterPro" id="IPR028082">
    <property type="entry name" value="Peripla_BP_I"/>
</dbReference>
<comment type="caution">
    <text evidence="6">The sequence shown here is derived from an EMBL/GenBank/DDBJ whole genome shotgun (WGS) entry which is preliminary data.</text>
</comment>
<feature type="domain" description="HTH lacI-type" evidence="5">
    <location>
        <begin position="46"/>
        <end position="100"/>
    </location>
</feature>
<sequence length="384" mass="40629">MHKLCLNHDKVIILIDSPAENPYRELINRLIKMVSMSDTLQPKQTPNLSDVAKALGVSVATVSNALSGKGRVSASLISRVKEQAARMGYVPSHTGRALRTGRNSVLGLVLPDIANPLFPQIAQAIEAAAAAAGYGILIADSRGNVSLQTEAINRLIEYGVDGLVIVPRLGTRIADLDIPVAVIDSPSTPGNTVAADHWQGGELVGQHLVSGGHRKVLLIGKNPASIVQNDRLGGIRAGLGKQTEIDVLWIEHHEAEFGKGAHLGLNEKIASGTTAIAAVSDVHALRAMTELYHSGYRVPDDVSVIGFDDLFWASGITPALSTVRMDLPRIGEIAIASLVQAIEGKSESRKGPVPTFGTSRVPMTLIARQTCRSILSSSTSAKGL</sequence>
<dbReference type="InterPro" id="IPR046335">
    <property type="entry name" value="LacI/GalR-like_sensor"/>
</dbReference>
<organism evidence="6 7">
    <name type="scientific">Pseudochrobactrum asaccharolyticum</name>
    <dbReference type="NCBI Taxonomy" id="354351"/>
    <lineage>
        <taxon>Bacteria</taxon>
        <taxon>Pseudomonadati</taxon>
        <taxon>Pseudomonadota</taxon>
        <taxon>Alphaproteobacteria</taxon>
        <taxon>Hyphomicrobiales</taxon>
        <taxon>Brucellaceae</taxon>
        <taxon>Pseudochrobactrum</taxon>
    </lineage>
</organism>
<dbReference type="Gene3D" id="3.40.50.2300">
    <property type="match status" value="2"/>
</dbReference>
<evidence type="ECO:0000256" key="3">
    <source>
        <dbReference type="ARBA" id="ARBA00023125"/>
    </source>
</evidence>
<dbReference type="Proteomes" id="UP000252893">
    <property type="component" value="Unassembled WGS sequence"/>
</dbReference>
<dbReference type="AlphaFoldDB" id="A0A366E4N9"/>
<dbReference type="InterPro" id="IPR010982">
    <property type="entry name" value="Lambda_DNA-bd_dom_sf"/>
</dbReference>
<keyword evidence="7" id="KW-1185">Reference proteome</keyword>
<dbReference type="EMBL" id="QNRH01000002">
    <property type="protein sequence ID" value="RBO97287.1"/>
    <property type="molecule type" value="Genomic_DNA"/>
</dbReference>
<evidence type="ECO:0000256" key="1">
    <source>
        <dbReference type="ARBA" id="ARBA00022491"/>
    </source>
</evidence>
<keyword evidence="4" id="KW-0804">Transcription</keyword>
<dbReference type="Pfam" id="PF00356">
    <property type="entry name" value="LacI"/>
    <property type="match status" value="1"/>
</dbReference>
<proteinExistence type="predicted"/>
<dbReference type="InterPro" id="IPR000843">
    <property type="entry name" value="HTH_LacI"/>
</dbReference>
<dbReference type="SUPFAM" id="SSF47413">
    <property type="entry name" value="lambda repressor-like DNA-binding domains"/>
    <property type="match status" value="1"/>
</dbReference>
<dbReference type="GO" id="GO:0000976">
    <property type="term" value="F:transcription cis-regulatory region binding"/>
    <property type="evidence" value="ECO:0007669"/>
    <property type="project" value="TreeGrafter"/>
</dbReference>
<evidence type="ECO:0000313" key="7">
    <source>
        <dbReference type="Proteomes" id="UP000252893"/>
    </source>
</evidence>
<name>A0A366E4N9_9HYPH</name>
<evidence type="ECO:0000313" key="6">
    <source>
        <dbReference type="EMBL" id="RBO97287.1"/>
    </source>
</evidence>
<protein>
    <submittedName>
        <fullName evidence="6">LacI family transcriptional regulator</fullName>
    </submittedName>
</protein>
<accession>A0A366E4N9</accession>
<evidence type="ECO:0000256" key="4">
    <source>
        <dbReference type="ARBA" id="ARBA00023163"/>
    </source>
</evidence>